<dbReference type="Gene3D" id="3.30.70.360">
    <property type="match status" value="1"/>
</dbReference>
<dbReference type="SUPFAM" id="SSF53187">
    <property type="entry name" value="Zn-dependent exopeptidases"/>
    <property type="match status" value="1"/>
</dbReference>
<comment type="similarity">
    <text evidence="1">Belongs to the peptidase M20A family.</text>
</comment>
<dbReference type="InterPro" id="IPR002933">
    <property type="entry name" value="Peptidase_M20"/>
</dbReference>
<dbReference type="GO" id="GO:0016805">
    <property type="term" value="F:dipeptidase activity"/>
    <property type="evidence" value="ECO:0007669"/>
    <property type="project" value="TreeGrafter"/>
</dbReference>
<dbReference type="InterPro" id="IPR052030">
    <property type="entry name" value="Peptidase_M20/M20A_hydrolases"/>
</dbReference>
<evidence type="ECO:0000259" key="2">
    <source>
        <dbReference type="Pfam" id="PF07687"/>
    </source>
</evidence>
<dbReference type="Proteomes" id="UP001172102">
    <property type="component" value="Unassembled WGS sequence"/>
</dbReference>
<evidence type="ECO:0000313" key="3">
    <source>
        <dbReference type="EMBL" id="KAK0724153.1"/>
    </source>
</evidence>
<feature type="non-terminal residue" evidence="3">
    <location>
        <position position="468"/>
    </location>
</feature>
<dbReference type="PANTHER" id="PTHR30575">
    <property type="entry name" value="PEPTIDASE M20"/>
    <property type="match status" value="1"/>
</dbReference>
<dbReference type="AlphaFoldDB" id="A0AA40AY73"/>
<reference evidence="3" key="1">
    <citation type="submission" date="2023-06" db="EMBL/GenBank/DDBJ databases">
        <title>Genome-scale phylogeny and comparative genomics of the fungal order Sordariales.</title>
        <authorList>
            <consortium name="Lawrence Berkeley National Laboratory"/>
            <person name="Hensen N."/>
            <person name="Bonometti L."/>
            <person name="Westerberg I."/>
            <person name="Brannstrom I.O."/>
            <person name="Guillou S."/>
            <person name="Cros-Aarteil S."/>
            <person name="Calhoun S."/>
            <person name="Haridas S."/>
            <person name="Kuo A."/>
            <person name="Mondo S."/>
            <person name="Pangilinan J."/>
            <person name="Riley R."/>
            <person name="Labutti K."/>
            <person name="Andreopoulos B."/>
            <person name="Lipzen A."/>
            <person name="Chen C."/>
            <person name="Yanf M."/>
            <person name="Daum C."/>
            <person name="Ng V."/>
            <person name="Clum A."/>
            <person name="Steindorff A."/>
            <person name="Ohm R."/>
            <person name="Martin F."/>
            <person name="Silar P."/>
            <person name="Natvig D."/>
            <person name="Lalanne C."/>
            <person name="Gautier V."/>
            <person name="Ament-Velasquez S.L."/>
            <person name="Kruys A."/>
            <person name="Hutchinson M.I."/>
            <person name="Powell A.J."/>
            <person name="Barry K."/>
            <person name="Miller A.N."/>
            <person name="Grigoriev I.V."/>
            <person name="Debuchy R."/>
            <person name="Gladieux P."/>
            <person name="Thoren M.H."/>
            <person name="Johannesson H."/>
        </authorList>
    </citation>
    <scope>NUCLEOTIDE SEQUENCE</scope>
    <source>
        <strain evidence="3">SMH4607-1</strain>
    </source>
</reference>
<organism evidence="3 4">
    <name type="scientific">Lasiosphaeris hirsuta</name>
    <dbReference type="NCBI Taxonomy" id="260670"/>
    <lineage>
        <taxon>Eukaryota</taxon>
        <taxon>Fungi</taxon>
        <taxon>Dikarya</taxon>
        <taxon>Ascomycota</taxon>
        <taxon>Pezizomycotina</taxon>
        <taxon>Sordariomycetes</taxon>
        <taxon>Sordariomycetidae</taxon>
        <taxon>Sordariales</taxon>
        <taxon>Lasiosphaeriaceae</taxon>
        <taxon>Lasiosphaeris</taxon>
    </lineage>
</organism>
<dbReference type="InterPro" id="IPR036264">
    <property type="entry name" value="Bact_exopeptidase_dim_dom"/>
</dbReference>
<comment type="caution">
    <text evidence="3">The sequence shown here is derived from an EMBL/GenBank/DDBJ whole genome shotgun (WGS) entry which is preliminary data.</text>
</comment>
<gene>
    <name evidence="3" type="ORF">B0H67DRAFT_481708</name>
</gene>
<dbReference type="Pfam" id="PF01546">
    <property type="entry name" value="Peptidase_M20"/>
    <property type="match status" value="1"/>
</dbReference>
<protein>
    <recommendedName>
        <fullName evidence="2">Peptidase M20 dimerisation domain-containing protein</fullName>
    </recommendedName>
</protein>
<dbReference type="InterPro" id="IPR011650">
    <property type="entry name" value="Peptidase_M20_dimer"/>
</dbReference>
<dbReference type="SUPFAM" id="SSF55031">
    <property type="entry name" value="Bacterial exopeptidase dimerisation domain"/>
    <property type="match status" value="1"/>
</dbReference>
<feature type="domain" description="Peptidase M20 dimerisation" evidence="2">
    <location>
        <begin position="166"/>
        <end position="261"/>
    </location>
</feature>
<name>A0AA40AY73_9PEZI</name>
<sequence>IWGNPELAFHEKIAHDAICNFFDSLRKESLDVTVSRAQYEMETCFVIEGKILGNLADGSPPRTVVFNAEYDALPRVGHACGHNLIACASVAAFIGCWTALKESGKPGAVRLLGTPAEEGGGGKLKLLEKGAYHSVNACLMAHPGALVSDADLRAVSITRSLASQKLDVTFQGQTAHAGLKPWDGRNALDALVASHISIALLRQQFKPSIRVNGIVKPEEDPQKRGAANMIPDSMRAEYSIRAETKEDLEDVRQKVTNCFKSGAQAIGCKARATACKLPEKPYLDLRANKVICGLFTKYMNDLGAKTVDRLAEITDDPGAATDQGNVSIECPAMQAAFFIDSDGAFNHQKRFAEAAGTRDAFDRAMACGKGLAAAGYRVLTDDQIAADIDAEFQEMVGALQLQSADLSSACEDQLGSQPATSPSLRALQDSLAPLLLDLTLGEPGAQAAALSSLGGGELALYGSDQRGS</sequence>
<proteinExistence type="inferred from homology"/>
<evidence type="ECO:0000256" key="1">
    <source>
        <dbReference type="ARBA" id="ARBA00006247"/>
    </source>
</evidence>
<accession>A0AA40AY73</accession>
<dbReference type="FunFam" id="3.30.70.360:FF:000004">
    <property type="entry name" value="Peptidase M20 domain-containing protein 2"/>
    <property type="match status" value="1"/>
</dbReference>
<keyword evidence="4" id="KW-1185">Reference proteome</keyword>
<dbReference type="Pfam" id="PF07687">
    <property type="entry name" value="M20_dimer"/>
    <property type="match status" value="1"/>
</dbReference>
<evidence type="ECO:0000313" key="4">
    <source>
        <dbReference type="Proteomes" id="UP001172102"/>
    </source>
</evidence>
<dbReference type="EMBL" id="JAUKUA010000002">
    <property type="protein sequence ID" value="KAK0724153.1"/>
    <property type="molecule type" value="Genomic_DNA"/>
</dbReference>
<dbReference type="PANTHER" id="PTHR30575:SF0">
    <property type="entry name" value="XAA-ARG DIPEPTIDASE"/>
    <property type="match status" value="1"/>
</dbReference>
<dbReference type="Gene3D" id="3.40.630.10">
    <property type="entry name" value="Zn peptidases"/>
    <property type="match status" value="1"/>
</dbReference>